<feature type="compositionally biased region" description="Polar residues" evidence="1">
    <location>
        <begin position="1"/>
        <end position="13"/>
    </location>
</feature>
<dbReference type="Proteomes" id="UP000620124">
    <property type="component" value="Unassembled WGS sequence"/>
</dbReference>
<keyword evidence="3" id="KW-1185">Reference proteome</keyword>
<accession>A0A8H6XEM3</accession>
<feature type="compositionally biased region" description="Polar residues" evidence="1">
    <location>
        <begin position="96"/>
        <end position="110"/>
    </location>
</feature>
<gene>
    <name evidence="2" type="ORF">MVEN_01989400</name>
</gene>
<feature type="compositionally biased region" description="Polar residues" evidence="1">
    <location>
        <begin position="25"/>
        <end position="35"/>
    </location>
</feature>
<evidence type="ECO:0000256" key="1">
    <source>
        <dbReference type="SAM" id="MobiDB-lite"/>
    </source>
</evidence>
<organism evidence="2 3">
    <name type="scientific">Mycena venus</name>
    <dbReference type="NCBI Taxonomy" id="2733690"/>
    <lineage>
        <taxon>Eukaryota</taxon>
        <taxon>Fungi</taxon>
        <taxon>Dikarya</taxon>
        <taxon>Basidiomycota</taxon>
        <taxon>Agaricomycotina</taxon>
        <taxon>Agaricomycetes</taxon>
        <taxon>Agaricomycetidae</taxon>
        <taxon>Agaricales</taxon>
        <taxon>Marasmiineae</taxon>
        <taxon>Mycenaceae</taxon>
        <taxon>Mycena</taxon>
    </lineage>
</organism>
<evidence type="ECO:0000313" key="3">
    <source>
        <dbReference type="Proteomes" id="UP000620124"/>
    </source>
</evidence>
<evidence type="ECO:0000313" key="2">
    <source>
        <dbReference type="EMBL" id="KAF7339127.1"/>
    </source>
</evidence>
<proteinExistence type="predicted"/>
<feature type="region of interest" description="Disordered" evidence="1">
    <location>
        <begin position="1"/>
        <end position="35"/>
    </location>
</feature>
<name>A0A8H6XEM3_9AGAR</name>
<reference evidence="2" key="1">
    <citation type="submission" date="2020-05" db="EMBL/GenBank/DDBJ databases">
        <title>Mycena genomes resolve the evolution of fungal bioluminescence.</title>
        <authorList>
            <person name="Tsai I.J."/>
        </authorList>
    </citation>
    <scope>NUCLEOTIDE SEQUENCE</scope>
    <source>
        <strain evidence="2">CCC161011</strain>
    </source>
</reference>
<protein>
    <submittedName>
        <fullName evidence="2">Uncharacterized protein</fullName>
    </submittedName>
</protein>
<sequence>MTQNNASENTRLLSASPPPPVNRATRPTASNDESGVMSTFRSVFQLVHGVGENVRGTVLGTIDDWENRGEQKHHDVARRGRAEIDEAFQRLWGTSGATAAQVQPSASTTGYDAAPPTYQTSGTGYGAANLNPDVKNGSGA</sequence>
<dbReference type="EMBL" id="JACAZI010000020">
    <property type="protein sequence ID" value="KAF7339127.1"/>
    <property type="molecule type" value="Genomic_DNA"/>
</dbReference>
<dbReference type="OrthoDB" id="2590867at2759"/>
<dbReference type="AlphaFoldDB" id="A0A8H6XEM3"/>
<comment type="caution">
    <text evidence="2">The sequence shown here is derived from an EMBL/GenBank/DDBJ whole genome shotgun (WGS) entry which is preliminary data.</text>
</comment>
<feature type="region of interest" description="Disordered" evidence="1">
    <location>
        <begin position="96"/>
        <end position="140"/>
    </location>
</feature>